<feature type="region of interest" description="Disordered" evidence="1">
    <location>
        <begin position="762"/>
        <end position="817"/>
    </location>
</feature>
<name>A0A2U1PZW6_ARTAN</name>
<dbReference type="GO" id="GO:0005783">
    <property type="term" value="C:endoplasmic reticulum"/>
    <property type="evidence" value="ECO:0007669"/>
    <property type="project" value="TreeGrafter"/>
</dbReference>
<dbReference type="EMBL" id="PKPP01000554">
    <property type="protein sequence ID" value="PWA91328.1"/>
    <property type="molecule type" value="Genomic_DNA"/>
</dbReference>
<dbReference type="Proteomes" id="UP000245207">
    <property type="component" value="Unassembled WGS sequence"/>
</dbReference>
<reference evidence="2 3" key="1">
    <citation type="journal article" date="2018" name="Mol. Plant">
        <title>The genome of Artemisia annua provides insight into the evolution of Asteraceae family and artemisinin biosynthesis.</title>
        <authorList>
            <person name="Shen Q."/>
            <person name="Zhang L."/>
            <person name="Liao Z."/>
            <person name="Wang S."/>
            <person name="Yan T."/>
            <person name="Shi P."/>
            <person name="Liu M."/>
            <person name="Fu X."/>
            <person name="Pan Q."/>
            <person name="Wang Y."/>
            <person name="Lv Z."/>
            <person name="Lu X."/>
            <person name="Zhang F."/>
            <person name="Jiang W."/>
            <person name="Ma Y."/>
            <person name="Chen M."/>
            <person name="Hao X."/>
            <person name="Li L."/>
            <person name="Tang Y."/>
            <person name="Lv G."/>
            <person name="Zhou Y."/>
            <person name="Sun X."/>
            <person name="Brodelius P.E."/>
            <person name="Rose J.K.C."/>
            <person name="Tang K."/>
        </authorList>
    </citation>
    <scope>NUCLEOTIDE SEQUENCE [LARGE SCALE GENOMIC DNA]</scope>
    <source>
        <strain evidence="3">cv. Huhao1</strain>
        <tissue evidence="2">Leaf</tissue>
    </source>
</reference>
<dbReference type="PANTHER" id="PTHR45923">
    <property type="entry name" value="PROTEIN SEY1"/>
    <property type="match status" value="1"/>
</dbReference>
<accession>A0A2U1PZW6</accession>
<keyword evidence="3" id="KW-1185">Reference proteome</keyword>
<evidence type="ECO:0000313" key="3">
    <source>
        <dbReference type="Proteomes" id="UP000245207"/>
    </source>
</evidence>
<gene>
    <name evidence="2" type="ORF">CTI12_AA091190</name>
</gene>
<sequence length="841" mass="95587">MYDIETKLVKRAMFLPICNYPSDISISENQAGCCLMHLIDADGNFNADGLDNFVKHAKLEECGVSYVVVAIMGPHSSGLRLPTVYGWQGLLDDTAFEQQSALFALAVSDIVLINMWCRDIGCGQAAHKLLLKTVFETPLEKLEPVLRVDIQKIWDSVPKPETHRLMTDIFNINHIRTYCLSEQVQVVALSSYEDKEEQFNSEVASLRQKFSFAPDGLAGDRQEAVPASVFSSTTQQFWKSIKEKKPATAQQIKLMTSVTKIAGLVLANEKVELMKDSPFKSLASVTHIRESSALYVQALCRVYDASERLCYLNEHTPFSFCSKEVARVLGMEDTGLDYNEYEKECGKYSKAFPGFIADLQTEVPDVSPSLQIADIVTILKGMSVASEERKTHFKQLMTYYLIERFLKCSRNPQKARRETWRLDVDLKKCWSVNWPQATAEHLHDAMKSCREWWDKGRRTQNSFTGCAPVLEAISFERIQKIRPKLLDHLSLPIEKYEAKRVDLGNSLLCLVTEDIDPCPKSSALYVQALCRVYDASERLCYLNEHTPFSFCSKEVARVLGMEDTGLDYNEYQKECGKYSKAFPGFIADLQTEVPDVSPSLQIADIVTILKGMSVASEERKTQFKQLMTYYLIERFLKCSRNPQKARRETWRLVVDLKKCWSVNWPQATAEHLHDAMKSCHEWWDKGRRTQHSFTGCAPVLEAVSFERIQKIRPKILDQLSLPIEKYEAKRVDLGDSLLCLVTEDIDPCPDCCTVTTKMKGLSLSNAKDSETEQESDEAESAENNPETEQSESDEAENVANTLETKDEAEHDIATEVQLRRGQRLKRKTVIFTPYSEDKVSP</sequence>
<dbReference type="InterPro" id="IPR008803">
    <property type="entry name" value="RHD3/Sey1"/>
</dbReference>
<protein>
    <submittedName>
        <fullName evidence="2">Protein ROOT HAIR DEFECTIVE 3</fullName>
    </submittedName>
</protein>
<dbReference type="GO" id="GO:0003924">
    <property type="term" value="F:GTPase activity"/>
    <property type="evidence" value="ECO:0007669"/>
    <property type="project" value="TreeGrafter"/>
</dbReference>
<comment type="caution">
    <text evidence="2">The sequence shown here is derived from an EMBL/GenBank/DDBJ whole genome shotgun (WGS) entry which is preliminary data.</text>
</comment>
<proteinExistence type="predicted"/>
<evidence type="ECO:0000256" key="1">
    <source>
        <dbReference type="SAM" id="MobiDB-lite"/>
    </source>
</evidence>
<dbReference type="OrthoDB" id="1597724at2759"/>
<dbReference type="AlphaFoldDB" id="A0A2U1PZW6"/>
<dbReference type="STRING" id="35608.A0A2U1PZW6"/>
<feature type="compositionally biased region" description="Acidic residues" evidence="1">
    <location>
        <begin position="771"/>
        <end position="780"/>
    </location>
</feature>
<dbReference type="PANTHER" id="PTHR45923:SF2">
    <property type="entry name" value="PROTEIN SEY1"/>
    <property type="match status" value="1"/>
</dbReference>
<feature type="compositionally biased region" description="Basic and acidic residues" evidence="1">
    <location>
        <begin position="803"/>
        <end position="813"/>
    </location>
</feature>
<organism evidence="2 3">
    <name type="scientific">Artemisia annua</name>
    <name type="common">Sweet wormwood</name>
    <dbReference type="NCBI Taxonomy" id="35608"/>
    <lineage>
        <taxon>Eukaryota</taxon>
        <taxon>Viridiplantae</taxon>
        <taxon>Streptophyta</taxon>
        <taxon>Embryophyta</taxon>
        <taxon>Tracheophyta</taxon>
        <taxon>Spermatophyta</taxon>
        <taxon>Magnoliopsida</taxon>
        <taxon>eudicotyledons</taxon>
        <taxon>Gunneridae</taxon>
        <taxon>Pentapetalae</taxon>
        <taxon>asterids</taxon>
        <taxon>campanulids</taxon>
        <taxon>Asterales</taxon>
        <taxon>Asteraceae</taxon>
        <taxon>Asteroideae</taxon>
        <taxon>Anthemideae</taxon>
        <taxon>Artemisiinae</taxon>
        <taxon>Artemisia</taxon>
    </lineage>
</organism>
<dbReference type="Pfam" id="PF05879">
    <property type="entry name" value="RHD3_GTPase"/>
    <property type="match status" value="2"/>
</dbReference>
<dbReference type="GO" id="GO:0016320">
    <property type="term" value="P:endoplasmic reticulum membrane fusion"/>
    <property type="evidence" value="ECO:0007669"/>
    <property type="project" value="TreeGrafter"/>
</dbReference>
<evidence type="ECO:0000313" key="2">
    <source>
        <dbReference type="EMBL" id="PWA91328.1"/>
    </source>
</evidence>